<comment type="cofactor">
    <cofactor evidence="1">
        <name>L-ascorbate</name>
        <dbReference type="ChEBI" id="CHEBI:38290"/>
    </cofactor>
</comment>
<name>A0A0B3BSJ3_9PSED</name>
<evidence type="ECO:0000313" key="9">
    <source>
        <dbReference type="Proteomes" id="UP000030980"/>
    </source>
</evidence>
<keyword evidence="3" id="KW-0847">Vitamin C</keyword>
<dbReference type="Pfam" id="PF13640">
    <property type="entry name" value="2OG-FeII_Oxy_3"/>
    <property type="match status" value="1"/>
</dbReference>
<keyword evidence="6" id="KW-0408">Iron</keyword>
<dbReference type="Proteomes" id="UP000030980">
    <property type="component" value="Unassembled WGS sequence"/>
</dbReference>
<keyword evidence="4" id="KW-0223">Dioxygenase</keyword>
<dbReference type="AlphaFoldDB" id="A0A0B3BSJ3"/>
<dbReference type="GO" id="GO:0071456">
    <property type="term" value="P:cellular response to hypoxia"/>
    <property type="evidence" value="ECO:0007669"/>
    <property type="project" value="TreeGrafter"/>
</dbReference>
<evidence type="ECO:0000256" key="2">
    <source>
        <dbReference type="ARBA" id="ARBA00022723"/>
    </source>
</evidence>
<dbReference type="InterPro" id="IPR005123">
    <property type="entry name" value="Oxoglu/Fe-dep_dioxygenase_dom"/>
</dbReference>
<protein>
    <submittedName>
        <fullName evidence="8">2OG-Fe(II) oxygenase</fullName>
    </submittedName>
</protein>
<dbReference type="EMBL" id="JTAK01000006">
    <property type="protein sequence ID" value="KHO64026.1"/>
    <property type="molecule type" value="Genomic_DNA"/>
</dbReference>
<evidence type="ECO:0000256" key="1">
    <source>
        <dbReference type="ARBA" id="ARBA00001961"/>
    </source>
</evidence>
<dbReference type="SMART" id="SM00702">
    <property type="entry name" value="P4Hc"/>
    <property type="match status" value="1"/>
</dbReference>
<evidence type="ECO:0000259" key="7">
    <source>
        <dbReference type="PROSITE" id="PS51471"/>
    </source>
</evidence>
<evidence type="ECO:0000256" key="3">
    <source>
        <dbReference type="ARBA" id="ARBA00022896"/>
    </source>
</evidence>
<dbReference type="GO" id="GO:0008198">
    <property type="term" value="F:ferrous iron binding"/>
    <property type="evidence" value="ECO:0007669"/>
    <property type="project" value="TreeGrafter"/>
</dbReference>
<keyword evidence="9" id="KW-1185">Reference proteome</keyword>
<feature type="domain" description="Fe2OG dioxygenase" evidence="7">
    <location>
        <begin position="103"/>
        <end position="200"/>
    </location>
</feature>
<evidence type="ECO:0000313" key="8">
    <source>
        <dbReference type="EMBL" id="KHO64026.1"/>
    </source>
</evidence>
<dbReference type="InterPro" id="IPR044862">
    <property type="entry name" value="Pro_4_hyd_alph_FE2OG_OXY"/>
</dbReference>
<evidence type="ECO:0000256" key="6">
    <source>
        <dbReference type="ARBA" id="ARBA00023004"/>
    </source>
</evidence>
<dbReference type="PANTHER" id="PTHR12907">
    <property type="entry name" value="EGL NINE HOMOLOG-RELATED"/>
    <property type="match status" value="1"/>
</dbReference>
<keyword evidence="5" id="KW-0560">Oxidoreductase</keyword>
<dbReference type="InterPro" id="IPR051559">
    <property type="entry name" value="HIF_prolyl_hydroxylases"/>
</dbReference>
<dbReference type="PANTHER" id="PTHR12907:SF26">
    <property type="entry name" value="HIF PROLYL HYDROXYLASE, ISOFORM C"/>
    <property type="match status" value="1"/>
</dbReference>
<sequence length="202" mass="22677">MTPLGTPVLANIIDDLVARGWSVQPHFLANSLTLQLATECRARHAAGELLPAAIGRGDGKLINESIRSDSILWLEPGQSAACDEYLAAIDALRLTLNRELFLGLEDLESHFAVYAPGGFYQRHLDRFRDDDRRTVTVVVYLNDPDWCEADGGQLRMYLPEGERDILPEGGTLVCFMSDRIPHEVLPARRQRLALTGWIRRRI</sequence>
<evidence type="ECO:0000256" key="4">
    <source>
        <dbReference type="ARBA" id="ARBA00022964"/>
    </source>
</evidence>
<dbReference type="PROSITE" id="PS51471">
    <property type="entry name" value="FE2OG_OXY"/>
    <property type="match status" value="1"/>
</dbReference>
<proteinExistence type="predicted"/>
<dbReference type="STRING" id="706570.PT85_15305"/>
<evidence type="ECO:0000256" key="5">
    <source>
        <dbReference type="ARBA" id="ARBA00023002"/>
    </source>
</evidence>
<gene>
    <name evidence="8" type="ORF">PT85_15305</name>
</gene>
<dbReference type="GO" id="GO:0031543">
    <property type="term" value="F:peptidyl-proline dioxygenase activity"/>
    <property type="evidence" value="ECO:0007669"/>
    <property type="project" value="TreeGrafter"/>
</dbReference>
<accession>A0A0B3BSJ3</accession>
<reference evidence="8 9" key="1">
    <citation type="submission" date="2014-11" db="EMBL/GenBank/DDBJ databases">
        <title>Genome sequence of Pseudomonas tuomuerensis JCM 14085.</title>
        <authorList>
            <person name="Shin S.-K."/>
            <person name="Yi H."/>
        </authorList>
    </citation>
    <scope>NUCLEOTIDE SEQUENCE [LARGE SCALE GENOMIC DNA]</scope>
    <source>
        <strain evidence="8 9">JCM 14085</strain>
    </source>
</reference>
<dbReference type="InterPro" id="IPR006620">
    <property type="entry name" value="Pro_4_hyd_alph"/>
</dbReference>
<organism evidence="8 9">
    <name type="scientific">Pseudomonas flexibilis</name>
    <dbReference type="NCBI Taxonomy" id="706570"/>
    <lineage>
        <taxon>Bacteria</taxon>
        <taxon>Pseudomonadati</taxon>
        <taxon>Pseudomonadota</taxon>
        <taxon>Gammaproteobacteria</taxon>
        <taxon>Pseudomonadales</taxon>
        <taxon>Pseudomonadaceae</taxon>
        <taxon>Pseudomonas</taxon>
    </lineage>
</organism>
<keyword evidence="2" id="KW-0479">Metal-binding</keyword>
<dbReference type="Gene3D" id="2.60.120.620">
    <property type="entry name" value="q2cbj1_9rhob like domain"/>
    <property type="match status" value="1"/>
</dbReference>
<comment type="caution">
    <text evidence="8">The sequence shown here is derived from an EMBL/GenBank/DDBJ whole genome shotgun (WGS) entry which is preliminary data.</text>
</comment>
<dbReference type="GO" id="GO:0031418">
    <property type="term" value="F:L-ascorbic acid binding"/>
    <property type="evidence" value="ECO:0007669"/>
    <property type="project" value="UniProtKB-KW"/>
</dbReference>